<evidence type="ECO:0000313" key="1">
    <source>
        <dbReference type="EMBL" id="SCM58575.1"/>
    </source>
</evidence>
<name>A0A1G4G864_9BACT</name>
<dbReference type="SFLD" id="SFLDG01129">
    <property type="entry name" value="C1.5:_HAD__Beta-PGM__Phosphata"/>
    <property type="match status" value="1"/>
</dbReference>
<dbReference type="PANTHER" id="PTHR43434:SF26">
    <property type="entry name" value="PYROPHOSPHATASE PPAX"/>
    <property type="match status" value="1"/>
</dbReference>
<proteinExistence type="predicted"/>
<dbReference type="InterPro" id="IPR023214">
    <property type="entry name" value="HAD_sf"/>
</dbReference>
<dbReference type="Gene3D" id="3.40.50.1000">
    <property type="entry name" value="HAD superfamily/HAD-like"/>
    <property type="match status" value="1"/>
</dbReference>
<dbReference type="InterPro" id="IPR036412">
    <property type="entry name" value="HAD-like_sf"/>
</dbReference>
<accession>A0A1G4G864</accession>
<dbReference type="Pfam" id="PF13419">
    <property type="entry name" value="HAD_2"/>
    <property type="match status" value="1"/>
</dbReference>
<dbReference type="GO" id="GO:0006281">
    <property type="term" value="P:DNA repair"/>
    <property type="evidence" value="ECO:0007669"/>
    <property type="project" value="TreeGrafter"/>
</dbReference>
<keyword evidence="2" id="KW-1185">Reference proteome</keyword>
<dbReference type="KEGG" id="pmuc:ING2E5A_1869"/>
<dbReference type="InterPro" id="IPR041492">
    <property type="entry name" value="HAD_2"/>
</dbReference>
<keyword evidence="1" id="KW-0378">Hydrolase</keyword>
<dbReference type="SFLD" id="SFLDS00003">
    <property type="entry name" value="Haloacid_Dehalogenase"/>
    <property type="match status" value="1"/>
</dbReference>
<dbReference type="EC" id="3.6.1.1" evidence="1"/>
<dbReference type="EMBL" id="LT608328">
    <property type="protein sequence ID" value="SCM58575.1"/>
    <property type="molecule type" value="Genomic_DNA"/>
</dbReference>
<dbReference type="RefSeq" id="WP_071137122.1">
    <property type="nucleotide sequence ID" value="NZ_LT608328.1"/>
</dbReference>
<dbReference type="Proteomes" id="UP000178485">
    <property type="component" value="Chromosome i"/>
</dbReference>
<dbReference type="AlphaFoldDB" id="A0A1G4G864"/>
<protein>
    <submittedName>
        <fullName evidence="1">Pyrophosphatase PpaX</fullName>
        <ecNumber evidence="1">3.6.1.1</ecNumber>
    </submittedName>
</protein>
<dbReference type="Gene3D" id="1.10.150.240">
    <property type="entry name" value="Putative phosphatase, domain 2"/>
    <property type="match status" value="1"/>
</dbReference>
<dbReference type="STRING" id="1642646.ING2E5A_1869"/>
<dbReference type="PANTHER" id="PTHR43434">
    <property type="entry name" value="PHOSPHOGLYCOLATE PHOSPHATASE"/>
    <property type="match status" value="1"/>
</dbReference>
<organism evidence="1 2">
    <name type="scientific">Petrimonas mucosa</name>
    <dbReference type="NCBI Taxonomy" id="1642646"/>
    <lineage>
        <taxon>Bacteria</taxon>
        <taxon>Pseudomonadati</taxon>
        <taxon>Bacteroidota</taxon>
        <taxon>Bacteroidia</taxon>
        <taxon>Bacteroidales</taxon>
        <taxon>Dysgonomonadaceae</taxon>
        <taxon>Petrimonas</taxon>
    </lineage>
</organism>
<reference evidence="1 2" key="1">
    <citation type="submission" date="2016-08" db="EMBL/GenBank/DDBJ databases">
        <authorList>
            <person name="Seilhamer J.J."/>
        </authorList>
    </citation>
    <scope>NUCLEOTIDE SEQUENCE [LARGE SCALE GENOMIC DNA]</scope>
    <source>
        <strain evidence="1">ING2-E5A</strain>
    </source>
</reference>
<dbReference type="SUPFAM" id="SSF56784">
    <property type="entry name" value="HAD-like"/>
    <property type="match status" value="1"/>
</dbReference>
<dbReference type="GO" id="GO:0005829">
    <property type="term" value="C:cytosol"/>
    <property type="evidence" value="ECO:0007669"/>
    <property type="project" value="TreeGrafter"/>
</dbReference>
<sequence length="210" mass="23976">MRYRHIVFDIDGTMLDTGRADMLATQETFFQLTGEWRAPEEFRFALGIPNSTVFARLGIEDVEEASLMWEENFSKYHPTIRLFDGIVEILKALRELGIYPGIVTSRRRREFNADFAAFGLNHLFGTVICVDDTPRPKPYPDPLLEYLKRVDGVRQETIYIGDTLYDEQCAHAAEVDFALAAWGAHSREGIRADHHLESPGEVLKLVVDDL</sequence>
<dbReference type="GO" id="GO:0008967">
    <property type="term" value="F:phosphoglycolate phosphatase activity"/>
    <property type="evidence" value="ECO:0007669"/>
    <property type="project" value="TreeGrafter"/>
</dbReference>
<dbReference type="InterPro" id="IPR050155">
    <property type="entry name" value="HAD-like_hydrolase_sf"/>
</dbReference>
<gene>
    <name evidence="1" type="primary">ppaX</name>
    <name evidence="1" type="ORF">ING2E5A_1869</name>
</gene>
<dbReference type="GO" id="GO:0004427">
    <property type="term" value="F:inorganic diphosphate phosphatase activity"/>
    <property type="evidence" value="ECO:0007669"/>
    <property type="project" value="UniProtKB-EC"/>
</dbReference>
<evidence type="ECO:0000313" key="2">
    <source>
        <dbReference type="Proteomes" id="UP000178485"/>
    </source>
</evidence>
<dbReference type="InterPro" id="IPR023198">
    <property type="entry name" value="PGP-like_dom2"/>
</dbReference>